<dbReference type="InterPro" id="IPR001138">
    <property type="entry name" value="Zn2Cys6_DnaBD"/>
</dbReference>
<evidence type="ECO:0000256" key="2">
    <source>
        <dbReference type="SAM" id="MobiDB-lite"/>
    </source>
</evidence>
<dbReference type="PANTHER" id="PTHR47784:SF4">
    <property type="entry name" value="ZN(II)2CYS6 TRANSCRIPTION FACTOR (EUROFUNG)"/>
    <property type="match status" value="1"/>
</dbReference>
<comment type="caution">
    <text evidence="4">The sequence shown here is derived from an EMBL/GenBank/DDBJ whole genome shotgun (WGS) entry which is preliminary data.</text>
</comment>
<proteinExistence type="predicted"/>
<dbReference type="PANTHER" id="PTHR47784">
    <property type="entry name" value="STEROL UPTAKE CONTROL PROTEIN 2"/>
    <property type="match status" value="1"/>
</dbReference>
<protein>
    <recommendedName>
        <fullName evidence="3">Zn(2)-C6 fungal-type domain-containing protein</fullName>
    </recommendedName>
</protein>
<gene>
    <name evidence="4" type="ORF">NW766_004517</name>
</gene>
<feature type="compositionally biased region" description="Polar residues" evidence="2">
    <location>
        <begin position="65"/>
        <end position="76"/>
    </location>
</feature>
<name>A0A9W8PSK9_9HYPO</name>
<dbReference type="PROSITE" id="PS50048">
    <property type="entry name" value="ZN2_CY6_FUNGAL_2"/>
    <property type="match status" value="1"/>
</dbReference>
<reference evidence="4" key="1">
    <citation type="submission" date="2022-10" db="EMBL/GenBank/DDBJ databases">
        <title>Fusarium specimens isolated from Avocado Roots.</title>
        <authorList>
            <person name="Stajich J."/>
            <person name="Roper C."/>
            <person name="Heimlech-Rivalta G."/>
        </authorList>
    </citation>
    <scope>NUCLEOTIDE SEQUENCE</scope>
    <source>
        <strain evidence="4">CF00143</strain>
    </source>
</reference>
<dbReference type="InterPro" id="IPR036864">
    <property type="entry name" value="Zn2-C6_fun-type_DNA-bd_sf"/>
</dbReference>
<keyword evidence="1" id="KW-0539">Nucleus</keyword>
<dbReference type="GO" id="GO:0008270">
    <property type="term" value="F:zinc ion binding"/>
    <property type="evidence" value="ECO:0007669"/>
    <property type="project" value="InterPro"/>
</dbReference>
<evidence type="ECO:0000259" key="3">
    <source>
        <dbReference type="PROSITE" id="PS50048"/>
    </source>
</evidence>
<dbReference type="PROSITE" id="PS00463">
    <property type="entry name" value="ZN2_CY6_FUNGAL_1"/>
    <property type="match status" value="1"/>
</dbReference>
<dbReference type="AlphaFoldDB" id="A0A9W8PSK9"/>
<dbReference type="InterPro" id="IPR053157">
    <property type="entry name" value="Sterol_Uptake_Regulator"/>
</dbReference>
<dbReference type="OrthoDB" id="5350673at2759"/>
<organism evidence="4 5">
    <name type="scientific">Fusarium irregulare</name>
    <dbReference type="NCBI Taxonomy" id="2494466"/>
    <lineage>
        <taxon>Eukaryota</taxon>
        <taxon>Fungi</taxon>
        <taxon>Dikarya</taxon>
        <taxon>Ascomycota</taxon>
        <taxon>Pezizomycotina</taxon>
        <taxon>Sordariomycetes</taxon>
        <taxon>Hypocreomycetidae</taxon>
        <taxon>Hypocreales</taxon>
        <taxon>Nectriaceae</taxon>
        <taxon>Fusarium</taxon>
        <taxon>Fusarium incarnatum-equiseti species complex</taxon>
    </lineage>
</organism>
<keyword evidence="5" id="KW-1185">Reference proteome</keyword>
<dbReference type="Gene3D" id="4.10.240.10">
    <property type="entry name" value="Zn(2)-C6 fungal-type DNA-binding domain"/>
    <property type="match status" value="1"/>
</dbReference>
<dbReference type="GO" id="GO:0001228">
    <property type="term" value="F:DNA-binding transcription activator activity, RNA polymerase II-specific"/>
    <property type="evidence" value="ECO:0007669"/>
    <property type="project" value="TreeGrafter"/>
</dbReference>
<feature type="region of interest" description="Disordered" evidence="2">
    <location>
        <begin position="46"/>
        <end position="76"/>
    </location>
</feature>
<accession>A0A9W8PSK9</accession>
<dbReference type="SMART" id="SM00066">
    <property type="entry name" value="GAL4"/>
    <property type="match status" value="1"/>
</dbReference>
<dbReference type="Proteomes" id="UP001152130">
    <property type="component" value="Unassembled WGS sequence"/>
</dbReference>
<dbReference type="InterPro" id="IPR021858">
    <property type="entry name" value="Fun_TF"/>
</dbReference>
<dbReference type="CDD" id="cd00067">
    <property type="entry name" value="GAL4"/>
    <property type="match status" value="1"/>
</dbReference>
<sequence>MLRRSHKKSKNGCEQCKQRHVKCDEGRPSCRLCTTTDLRCSYSTLNPPITPNSNPSPDPNHDSTGTLSPTPNASNDVVNTQHMELFHHLITNRDLFSLGDTVKDYKKTFEVCLQESFKAPHLLHSMLAFSARHLSVLYPDRREEYRNQANRLQMRAISLFYSTITEVDSSNCVAIVLFSVTLGHHVLADALSCWGPKGLEGFLDFYLGCLKINRGIHNIAVSAWPLLVKSEIESVLSWSRKETAKEPTGSECEALRSLISEGMGFYGFEKEACYTAINHLQLGFDALISEDEGVRYRMIFQWTLLMSPEFQGLIKKRKPEALVLLSYYGLLLHYGKTLWQVKNAGELLVKHIQEYLGREWLIWLEYPIRMIQESN</sequence>
<feature type="domain" description="Zn(2)-C6 fungal-type" evidence="3">
    <location>
        <begin position="12"/>
        <end position="42"/>
    </location>
</feature>
<dbReference type="Pfam" id="PF00172">
    <property type="entry name" value="Zn_clus"/>
    <property type="match status" value="1"/>
</dbReference>
<evidence type="ECO:0000313" key="5">
    <source>
        <dbReference type="Proteomes" id="UP001152130"/>
    </source>
</evidence>
<dbReference type="EMBL" id="JAPDHF010000006">
    <property type="protein sequence ID" value="KAJ4016325.1"/>
    <property type="molecule type" value="Genomic_DNA"/>
</dbReference>
<dbReference type="Pfam" id="PF11951">
    <property type="entry name" value="Fungal_trans_2"/>
    <property type="match status" value="1"/>
</dbReference>
<evidence type="ECO:0000256" key="1">
    <source>
        <dbReference type="ARBA" id="ARBA00023242"/>
    </source>
</evidence>
<evidence type="ECO:0000313" key="4">
    <source>
        <dbReference type="EMBL" id="KAJ4016325.1"/>
    </source>
</evidence>
<dbReference type="SUPFAM" id="SSF57701">
    <property type="entry name" value="Zn2/Cys6 DNA-binding domain"/>
    <property type="match status" value="1"/>
</dbReference>
<feature type="compositionally biased region" description="Pro residues" evidence="2">
    <location>
        <begin position="48"/>
        <end position="58"/>
    </location>
</feature>